<organism evidence="1 2">
    <name type="scientific">Burkholderia cenocepacia</name>
    <dbReference type="NCBI Taxonomy" id="95486"/>
    <lineage>
        <taxon>Bacteria</taxon>
        <taxon>Pseudomonadati</taxon>
        <taxon>Pseudomonadota</taxon>
        <taxon>Betaproteobacteria</taxon>
        <taxon>Burkholderiales</taxon>
        <taxon>Burkholderiaceae</taxon>
        <taxon>Burkholderia</taxon>
        <taxon>Burkholderia cepacia complex</taxon>
    </lineage>
</organism>
<evidence type="ECO:0000313" key="2">
    <source>
        <dbReference type="Proteomes" id="UP000188543"/>
    </source>
</evidence>
<gene>
    <name evidence="1" type="ORF">A8E72_28740</name>
</gene>
<protein>
    <submittedName>
        <fullName evidence="1">Uncharacterized protein</fullName>
    </submittedName>
</protein>
<dbReference type="RefSeq" id="WP_060214051.1">
    <property type="nucleotide sequence ID" value="NZ_CADETK010000001.1"/>
</dbReference>
<accession>A0A1V2VWN6</accession>
<comment type="caution">
    <text evidence="1">The sequence shown here is derived from an EMBL/GenBank/DDBJ whole genome shotgun (WGS) entry which is preliminary data.</text>
</comment>
<dbReference type="EMBL" id="MUTJ01000088">
    <property type="protein sequence ID" value="ONU78663.1"/>
    <property type="molecule type" value="Genomic_DNA"/>
</dbReference>
<name>A0A1V2VWN6_9BURK</name>
<dbReference type="Proteomes" id="UP000188543">
    <property type="component" value="Unassembled WGS sequence"/>
</dbReference>
<evidence type="ECO:0000313" key="1">
    <source>
        <dbReference type="EMBL" id="ONU78663.1"/>
    </source>
</evidence>
<reference evidence="1 2" key="1">
    <citation type="submission" date="2016-08" db="EMBL/GenBank/DDBJ databases">
        <authorList>
            <person name="Seilhamer J.J."/>
        </authorList>
    </citation>
    <scope>NUCLEOTIDE SEQUENCE [LARGE SCALE GENOMIC DNA]</scope>
    <source>
        <strain evidence="1 2">VC14762</strain>
    </source>
</reference>
<dbReference type="OrthoDB" id="9133561at2"/>
<proteinExistence type="predicted"/>
<dbReference type="AlphaFoldDB" id="A0A1V2VWN6"/>
<sequence>MVAVLICVGLFLMTKVHLGYYSHDKAIADDAEKITIQRFNSKQFDAIYDSFAEKVKQAIPRKRALEAMHATFDRFGT</sequence>